<comment type="similarity">
    <text evidence="6">Belongs to the peptidase M24A family. Methionine aminopeptidase type 1 subfamily.</text>
</comment>
<dbReference type="SUPFAM" id="SSF55920">
    <property type="entry name" value="Creatinase/aminopeptidase"/>
    <property type="match status" value="1"/>
</dbReference>
<feature type="binding site" evidence="6">
    <location>
        <position position="232"/>
    </location>
    <ligand>
        <name>a divalent metal cation</name>
        <dbReference type="ChEBI" id="CHEBI:60240"/>
        <label>1</label>
    </ligand>
</feature>
<feature type="binding site" evidence="6">
    <location>
        <position position="94"/>
    </location>
    <ligand>
        <name>a divalent metal cation</name>
        <dbReference type="ChEBI" id="CHEBI:60240"/>
        <label>1</label>
    </ligand>
</feature>
<dbReference type="PANTHER" id="PTHR43330">
    <property type="entry name" value="METHIONINE AMINOPEPTIDASE"/>
    <property type="match status" value="1"/>
</dbReference>
<dbReference type="HAMAP" id="MF_01974">
    <property type="entry name" value="MetAP_1"/>
    <property type="match status" value="1"/>
</dbReference>
<dbReference type="InterPro" id="IPR002467">
    <property type="entry name" value="Pept_M24A_MAP1"/>
</dbReference>
<sequence length="253" mass="27832">MSIFLKESDLNLMRHSGGILADAIKEAKKHILPGMKTAFIDEIVEKFIVQRGARPAFKGYRGFPASVCISINEQVVHGIPGERVIHDGDLVSLDIGVDYRGYFTDAAFSVVAGNNNGIAYQLVKVAKESLFEGIQKAKAGNRIGDISNAIQKYIEKNKFSVVRDFVGHGLGLSLHEEPQIPNFGSRNQGPLIKKGMVLAIEPMVNEKGFQVQILDDGWTVVTRDQGLSAHYEHTVLITEDGPEILTMDKRGDE</sequence>
<keyword evidence="5 6" id="KW-0378">Hydrolase</keyword>
<feature type="binding site" evidence="6">
    <location>
        <position position="105"/>
    </location>
    <ligand>
        <name>a divalent metal cation</name>
        <dbReference type="ChEBI" id="CHEBI:60240"/>
        <label>1</label>
    </ligand>
</feature>
<dbReference type="EC" id="3.4.11.18" evidence="6 7"/>
<evidence type="ECO:0000256" key="2">
    <source>
        <dbReference type="ARBA" id="ARBA00022438"/>
    </source>
</evidence>
<feature type="binding site" evidence="6">
    <location>
        <position position="232"/>
    </location>
    <ligand>
        <name>a divalent metal cation</name>
        <dbReference type="ChEBI" id="CHEBI:60240"/>
        <label>2</label>
        <note>catalytic</note>
    </ligand>
</feature>
<dbReference type="GO" id="GO:0006508">
    <property type="term" value="P:proteolysis"/>
    <property type="evidence" value="ECO:0007669"/>
    <property type="project" value="UniProtKB-KW"/>
</dbReference>
<dbReference type="GO" id="GO:0004239">
    <property type="term" value="F:initiator methionyl aminopeptidase activity"/>
    <property type="evidence" value="ECO:0007669"/>
    <property type="project" value="UniProtKB-UniRule"/>
</dbReference>
<proteinExistence type="inferred from homology"/>
<evidence type="ECO:0000313" key="10">
    <source>
        <dbReference type="Proteomes" id="UP000594463"/>
    </source>
</evidence>
<dbReference type="InterPro" id="IPR000994">
    <property type="entry name" value="Pept_M24"/>
</dbReference>
<organism evidence="9 10">
    <name type="scientific">Atribacter laminatus</name>
    <dbReference type="NCBI Taxonomy" id="2847778"/>
    <lineage>
        <taxon>Bacteria</taxon>
        <taxon>Pseudomonadati</taxon>
        <taxon>Atribacterota</taxon>
        <taxon>Atribacteria</taxon>
        <taxon>Atribacterales</taxon>
        <taxon>Atribacteraceae</taxon>
        <taxon>Atribacter</taxon>
    </lineage>
</organism>
<evidence type="ECO:0000256" key="7">
    <source>
        <dbReference type="RuleBase" id="RU003653"/>
    </source>
</evidence>
<feature type="binding site" evidence="6">
    <location>
        <position position="201"/>
    </location>
    <ligand>
        <name>a divalent metal cation</name>
        <dbReference type="ChEBI" id="CHEBI:60240"/>
        <label>2</label>
        <note>catalytic</note>
    </ligand>
</feature>
<dbReference type="Pfam" id="PF00557">
    <property type="entry name" value="Peptidase_M24"/>
    <property type="match status" value="1"/>
</dbReference>
<feature type="binding site" evidence="6">
    <location>
        <position position="168"/>
    </location>
    <ligand>
        <name>a divalent metal cation</name>
        <dbReference type="ChEBI" id="CHEBI:60240"/>
        <label>2</label>
        <note>catalytic</note>
    </ligand>
</feature>
<dbReference type="PANTHER" id="PTHR43330:SF27">
    <property type="entry name" value="METHIONINE AMINOPEPTIDASE"/>
    <property type="match status" value="1"/>
</dbReference>
<comment type="subunit">
    <text evidence="6">Monomer.</text>
</comment>
<comment type="function">
    <text evidence="1 6">Removes the N-terminal methionine from nascent proteins. The N-terminal methionine is often cleaved when the second residue in the primary sequence is small and uncharged (Met-Ala-, Cys, Gly, Pro, Ser, Thr, or Val). Requires deformylation of the N(alpha)-formylated initiator methionine before it can be hydrolyzed.</text>
</comment>
<feature type="binding site" evidence="6">
    <location>
        <position position="105"/>
    </location>
    <ligand>
        <name>a divalent metal cation</name>
        <dbReference type="ChEBI" id="CHEBI:60240"/>
        <label>2</label>
        <note>catalytic</note>
    </ligand>
</feature>
<dbReference type="PRINTS" id="PR00599">
    <property type="entry name" value="MAPEPTIDASE"/>
</dbReference>
<dbReference type="GO" id="GO:0005829">
    <property type="term" value="C:cytosol"/>
    <property type="evidence" value="ECO:0007669"/>
    <property type="project" value="TreeGrafter"/>
</dbReference>
<feature type="binding site" evidence="6">
    <location>
        <position position="175"/>
    </location>
    <ligand>
        <name>substrate</name>
    </ligand>
</feature>
<dbReference type="CDD" id="cd01086">
    <property type="entry name" value="MetAP1"/>
    <property type="match status" value="1"/>
</dbReference>
<dbReference type="GO" id="GO:0070006">
    <property type="term" value="F:metalloaminopeptidase activity"/>
    <property type="evidence" value="ECO:0007669"/>
    <property type="project" value="UniProtKB-UniRule"/>
</dbReference>
<evidence type="ECO:0000313" key="9">
    <source>
        <dbReference type="EMBL" id="QPM69369.1"/>
    </source>
</evidence>
<accession>A0A7T1ANW4</accession>
<dbReference type="PROSITE" id="PS00680">
    <property type="entry name" value="MAP_1"/>
    <property type="match status" value="1"/>
</dbReference>
<evidence type="ECO:0000259" key="8">
    <source>
        <dbReference type="Pfam" id="PF00557"/>
    </source>
</evidence>
<dbReference type="InterPro" id="IPR036005">
    <property type="entry name" value="Creatinase/aminopeptidase-like"/>
</dbReference>
<dbReference type="InterPro" id="IPR001714">
    <property type="entry name" value="Pept_M24_MAP"/>
</dbReference>
<reference evidence="9 10" key="1">
    <citation type="journal article" date="2021" name="Nat. Commun.">
        <title>Isolation of a member of the candidate phylum Atribacteria reveals a unique cell membrane structure.</title>
        <authorList>
            <person name="Taiki K."/>
            <person name="Nobu M.K."/>
            <person name="Kusada H."/>
            <person name="Meng X.-Y."/>
            <person name="Hosoki N."/>
            <person name="Uematsu K."/>
            <person name="Yoshioka H."/>
            <person name="Kamagata Y."/>
            <person name="Tamaki H."/>
        </authorList>
    </citation>
    <scope>NUCLEOTIDE SEQUENCE [LARGE SCALE GENOMIC DNA]</scope>
    <source>
        <strain evidence="9 10">RT761</strain>
    </source>
</reference>
<dbReference type="KEGG" id="alam:RT761_02601"/>
<feature type="domain" description="Peptidase M24" evidence="8">
    <location>
        <begin position="12"/>
        <end position="239"/>
    </location>
</feature>
<evidence type="ECO:0000256" key="4">
    <source>
        <dbReference type="ARBA" id="ARBA00022723"/>
    </source>
</evidence>
<evidence type="ECO:0000256" key="1">
    <source>
        <dbReference type="ARBA" id="ARBA00002521"/>
    </source>
</evidence>
<dbReference type="AlphaFoldDB" id="A0A7T1ANW4"/>
<keyword evidence="10" id="KW-1185">Reference proteome</keyword>
<keyword evidence="2 6" id="KW-0031">Aminopeptidase</keyword>
<protein>
    <recommendedName>
        <fullName evidence="6 7">Methionine aminopeptidase</fullName>
        <shortName evidence="6">MAP</shortName>
        <shortName evidence="6">MetAP</shortName>
        <ecNumber evidence="6 7">3.4.11.18</ecNumber>
    </recommendedName>
    <alternativeName>
        <fullName evidence="6">Peptidase M</fullName>
    </alternativeName>
</protein>
<keyword evidence="3 6" id="KW-0645">Protease</keyword>
<evidence type="ECO:0000256" key="3">
    <source>
        <dbReference type="ARBA" id="ARBA00022670"/>
    </source>
</evidence>
<dbReference type="NCBIfam" id="TIGR00500">
    <property type="entry name" value="met_pdase_I"/>
    <property type="match status" value="1"/>
</dbReference>
<evidence type="ECO:0000256" key="6">
    <source>
        <dbReference type="HAMAP-Rule" id="MF_01974"/>
    </source>
</evidence>
<dbReference type="GO" id="GO:0046872">
    <property type="term" value="F:metal ion binding"/>
    <property type="evidence" value="ECO:0007669"/>
    <property type="project" value="UniProtKB-UniRule"/>
</dbReference>
<comment type="catalytic activity">
    <reaction evidence="6 7">
        <text>Release of N-terminal amino acids, preferentially methionine, from peptides and arylamides.</text>
        <dbReference type="EC" id="3.4.11.18"/>
    </reaction>
</comment>
<dbReference type="Gene3D" id="3.90.230.10">
    <property type="entry name" value="Creatinase/methionine aminopeptidase superfamily"/>
    <property type="match status" value="1"/>
</dbReference>
<name>A0A7T1ANW4_ATRLM</name>
<feature type="binding site" evidence="6">
    <location>
        <position position="77"/>
    </location>
    <ligand>
        <name>substrate</name>
    </ligand>
</feature>
<dbReference type="RefSeq" id="WP_218111846.1">
    <property type="nucleotide sequence ID" value="NZ_CP065383.1"/>
</dbReference>
<comment type="cofactor">
    <cofactor evidence="6">
        <name>Co(2+)</name>
        <dbReference type="ChEBI" id="CHEBI:48828"/>
    </cofactor>
    <cofactor evidence="6">
        <name>Zn(2+)</name>
        <dbReference type="ChEBI" id="CHEBI:29105"/>
    </cofactor>
    <cofactor evidence="6">
        <name>Mn(2+)</name>
        <dbReference type="ChEBI" id="CHEBI:29035"/>
    </cofactor>
    <cofactor evidence="6">
        <name>Fe(2+)</name>
        <dbReference type="ChEBI" id="CHEBI:29033"/>
    </cofactor>
    <text evidence="6">Binds 2 divalent metal cations per subunit. Has a high-affinity and a low affinity metal-binding site. The true nature of the physiological cofactor is under debate. The enzyme is active with cobalt, zinc, manganese or divalent iron ions. Most likely, methionine aminopeptidases function as mononuclear Fe(2+)-metalloproteases under physiological conditions, and the catalytically relevant metal-binding site has been assigned to the histidine-containing high-affinity site.</text>
</comment>
<dbReference type="Proteomes" id="UP000594463">
    <property type="component" value="Chromosome"/>
</dbReference>
<keyword evidence="4 6" id="KW-0479">Metal-binding</keyword>
<dbReference type="EMBL" id="CP065383">
    <property type="protein sequence ID" value="QPM69369.1"/>
    <property type="molecule type" value="Genomic_DNA"/>
</dbReference>
<gene>
    <name evidence="6 9" type="primary">map</name>
    <name evidence="9" type="ORF">RT761_02601</name>
</gene>
<evidence type="ECO:0000256" key="5">
    <source>
        <dbReference type="ARBA" id="ARBA00022801"/>
    </source>
</evidence>